<dbReference type="EMBL" id="CP019688">
    <property type="protein sequence ID" value="AQQ14630.1"/>
    <property type="molecule type" value="Genomic_DNA"/>
</dbReference>
<keyword evidence="5 11" id="KW-0560">Oxidoreductase</keyword>
<evidence type="ECO:0000259" key="9">
    <source>
        <dbReference type="PROSITE" id="PS51085"/>
    </source>
</evidence>
<dbReference type="Pfam" id="PF00111">
    <property type="entry name" value="Fer2"/>
    <property type="match status" value="1"/>
</dbReference>
<evidence type="ECO:0000256" key="3">
    <source>
        <dbReference type="ARBA" id="ARBA00022714"/>
    </source>
</evidence>
<dbReference type="PRINTS" id="PR00409">
    <property type="entry name" value="PHDIOXRDTASE"/>
</dbReference>
<dbReference type="InterPro" id="IPR012675">
    <property type="entry name" value="Beta-grasp_dom_sf"/>
</dbReference>
<keyword evidence="11" id="KW-0223">Dioxygenase</keyword>
<keyword evidence="6" id="KW-0408">Iron</keyword>
<dbReference type="Gene3D" id="3.10.20.30">
    <property type="match status" value="1"/>
</dbReference>
<dbReference type="CDD" id="cd06185">
    <property type="entry name" value="PDR_like"/>
    <property type="match status" value="1"/>
</dbReference>
<dbReference type="Proteomes" id="UP000217209">
    <property type="component" value="Chromosome"/>
</dbReference>
<gene>
    <name evidence="11" type="primary">ophA1</name>
    <name evidence="11" type="ORF">CGLAU_03230</name>
</gene>
<dbReference type="PROSITE" id="PS51384">
    <property type="entry name" value="FAD_FR"/>
    <property type="match status" value="1"/>
</dbReference>
<reference evidence="11 12" key="1">
    <citation type="submission" date="2016-12" db="EMBL/GenBank/DDBJ databases">
        <authorList>
            <person name="Song W.-J."/>
            <person name="Kurnit D.M."/>
        </authorList>
    </citation>
    <scope>NUCLEOTIDE SEQUENCE [LARGE SCALE GENOMIC DNA]</scope>
    <source>
        <strain evidence="11 12">DSM 30827</strain>
    </source>
</reference>
<evidence type="ECO:0000256" key="2">
    <source>
        <dbReference type="ARBA" id="ARBA00022630"/>
    </source>
</evidence>
<dbReference type="Gene3D" id="2.40.30.10">
    <property type="entry name" value="Translation factors"/>
    <property type="match status" value="1"/>
</dbReference>
<keyword evidence="12" id="KW-1185">Reference proteome</keyword>
<dbReference type="SUPFAM" id="SSF52343">
    <property type="entry name" value="Ferredoxin reductase-like, C-terminal NADP-linked domain"/>
    <property type="match status" value="1"/>
</dbReference>
<dbReference type="Gene3D" id="3.40.50.80">
    <property type="entry name" value="Nucleotide-binding domain of ferredoxin-NADP reductase (FNR) module"/>
    <property type="match status" value="1"/>
</dbReference>
<feature type="region of interest" description="Disordered" evidence="8">
    <location>
        <begin position="1"/>
        <end position="59"/>
    </location>
</feature>
<keyword evidence="3" id="KW-0001">2Fe-2S</keyword>
<sequence>MSARGKGMSGFGALFRGKGKSQDPTAEDRAAALAARSQNEASKSAERASTDSPQGGDANGRIVLTVTEVNNAHGLSLVTLQTPNEAPLEGYEPGCHADFYLESPTGEELIRQYSLFPMSHADAEGQGEEQGTYGISVKLEDDSRGGSIAVHNLSEGDTVAISTPRNNFGLATEAKRSILVGAGVGISPIYSLARELKRQGEDYTVLYFASSKERAAMSHLIDEYLHGQTKSIFATGERDKQAGYINEALAAPDVAAADTHLYVCGPQGFMDGVIEVASHALPQQNIHWEAFRSSEETLAGDHRADGPFEVTFLGETYQIPEGESVLDVFEDEDVPIMSRCQDGTCGTCVVKVIEGVPDHRDSFFTEEQHENGAFTTCVSRALSPSLTLERWKNL</sequence>
<evidence type="ECO:0000256" key="5">
    <source>
        <dbReference type="ARBA" id="ARBA00023002"/>
    </source>
</evidence>
<dbReference type="PANTHER" id="PTHR47354:SF1">
    <property type="entry name" value="CARNITINE MONOOXYGENASE REDUCTASE SUBUNIT"/>
    <property type="match status" value="1"/>
</dbReference>
<keyword evidence="7" id="KW-0411">Iron-sulfur</keyword>
<dbReference type="EC" id="1.-.-.-" evidence="11"/>
<feature type="compositionally biased region" description="Low complexity" evidence="8">
    <location>
        <begin position="31"/>
        <end position="42"/>
    </location>
</feature>
<feature type="domain" description="2Fe-2S ferredoxin-type" evidence="9">
    <location>
        <begin position="308"/>
        <end position="394"/>
    </location>
</feature>
<dbReference type="SUPFAM" id="SSF63380">
    <property type="entry name" value="Riboflavin synthase domain-like"/>
    <property type="match status" value="1"/>
</dbReference>
<dbReference type="InterPro" id="IPR001041">
    <property type="entry name" value="2Fe-2S_ferredoxin-type"/>
</dbReference>
<keyword evidence="4" id="KW-0479">Metal-binding</keyword>
<name>A0A1Q2HV03_9CORY</name>
<dbReference type="InterPro" id="IPR017927">
    <property type="entry name" value="FAD-bd_FR_type"/>
</dbReference>
<dbReference type="GO" id="GO:0046872">
    <property type="term" value="F:metal ion binding"/>
    <property type="evidence" value="ECO:0007669"/>
    <property type="project" value="UniProtKB-KW"/>
</dbReference>
<dbReference type="PROSITE" id="PS51085">
    <property type="entry name" value="2FE2S_FER_2"/>
    <property type="match status" value="1"/>
</dbReference>
<evidence type="ECO:0000259" key="10">
    <source>
        <dbReference type="PROSITE" id="PS51384"/>
    </source>
</evidence>
<evidence type="ECO:0000256" key="7">
    <source>
        <dbReference type="ARBA" id="ARBA00023014"/>
    </source>
</evidence>
<dbReference type="InterPro" id="IPR001433">
    <property type="entry name" value="OxRdtase_FAD/NAD-bd"/>
</dbReference>
<dbReference type="InterPro" id="IPR039261">
    <property type="entry name" value="FNR_nucleotide-bd"/>
</dbReference>
<organism evidence="11 12">
    <name type="scientific">Corynebacterium glaucum</name>
    <dbReference type="NCBI Taxonomy" id="187491"/>
    <lineage>
        <taxon>Bacteria</taxon>
        <taxon>Bacillati</taxon>
        <taxon>Actinomycetota</taxon>
        <taxon>Actinomycetes</taxon>
        <taxon>Mycobacteriales</taxon>
        <taxon>Corynebacteriaceae</taxon>
        <taxon>Corynebacterium</taxon>
    </lineage>
</organism>
<evidence type="ECO:0000313" key="11">
    <source>
        <dbReference type="EMBL" id="AQQ14630.1"/>
    </source>
</evidence>
<dbReference type="SUPFAM" id="SSF54292">
    <property type="entry name" value="2Fe-2S ferredoxin-like"/>
    <property type="match status" value="1"/>
</dbReference>
<dbReference type="AlphaFoldDB" id="A0A1Q2HV03"/>
<dbReference type="InterPro" id="IPR036010">
    <property type="entry name" value="2Fe-2S_ferredoxin-like_sf"/>
</dbReference>
<accession>A0A1Q2HV03</accession>
<evidence type="ECO:0000256" key="6">
    <source>
        <dbReference type="ARBA" id="ARBA00023004"/>
    </source>
</evidence>
<dbReference type="KEGG" id="cgv:CGLAU_03230"/>
<dbReference type="PROSITE" id="PS00197">
    <property type="entry name" value="2FE2S_FER_1"/>
    <property type="match status" value="1"/>
</dbReference>
<evidence type="ECO:0000256" key="4">
    <source>
        <dbReference type="ARBA" id="ARBA00022723"/>
    </source>
</evidence>
<dbReference type="Pfam" id="PF00175">
    <property type="entry name" value="NAD_binding_1"/>
    <property type="match status" value="1"/>
</dbReference>
<proteinExistence type="predicted"/>
<dbReference type="PANTHER" id="PTHR47354">
    <property type="entry name" value="NADH OXIDOREDUCTASE HCR"/>
    <property type="match status" value="1"/>
</dbReference>
<dbReference type="GO" id="GO:0051213">
    <property type="term" value="F:dioxygenase activity"/>
    <property type="evidence" value="ECO:0007669"/>
    <property type="project" value="UniProtKB-KW"/>
</dbReference>
<dbReference type="InterPro" id="IPR006058">
    <property type="entry name" value="2Fe2S_fd_BS"/>
</dbReference>
<keyword evidence="2" id="KW-0285">Flavoprotein</keyword>
<protein>
    <submittedName>
        <fullName evidence="11">Phthalate dioxygenase reductase</fullName>
        <ecNumber evidence="11">1.-.-.-</ecNumber>
    </submittedName>
</protein>
<dbReference type="GO" id="GO:0051537">
    <property type="term" value="F:2 iron, 2 sulfur cluster binding"/>
    <property type="evidence" value="ECO:0007669"/>
    <property type="project" value="UniProtKB-KW"/>
</dbReference>
<evidence type="ECO:0000256" key="8">
    <source>
        <dbReference type="SAM" id="MobiDB-lite"/>
    </source>
</evidence>
<comment type="cofactor">
    <cofactor evidence="1">
        <name>FAD</name>
        <dbReference type="ChEBI" id="CHEBI:57692"/>
    </cofactor>
</comment>
<dbReference type="InterPro" id="IPR017938">
    <property type="entry name" value="Riboflavin_synthase-like_b-brl"/>
</dbReference>
<evidence type="ECO:0000256" key="1">
    <source>
        <dbReference type="ARBA" id="ARBA00001974"/>
    </source>
</evidence>
<feature type="domain" description="FAD-binding FR-type" evidence="10">
    <location>
        <begin position="55"/>
        <end position="171"/>
    </location>
</feature>
<dbReference type="CDD" id="cd00207">
    <property type="entry name" value="fer2"/>
    <property type="match status" value="1"/>
</dbReference>
<dbReference type="InterPro" id="IPR050415">
    <property type="entry name" value="MRET"/>
</dbReference>
<evidence type="ECO:0000313" key="12">
    <source>
        <dbReference type="Proteomes" id="UP000217209"/>
    </source>
</evidence>